<feature type="domain" description="Enolpyruvate transferase" evidence="8">
    <location>
        <begin position="57"/>
        <end position="404"/>
    </location>
</feature>
<name>A0ABW8YX68_9FLAO</name>
<dbReference type="SUPFAM" id="SSF55205">
    <property type="entry name" value="EPT/RTPC-like"/>
    <property type="match status" value="1"/>
</dbReference>
<dbReference type="PANTHER" id="PTHR21090:SF5">
    <property type="entry name" value="PENTAFUNCTIONAL AROM POLYPEPTIDE"/>
    <property type="match status" value="1"/>
</dbReference>
<dbReference type="InterPro" id="IPR013792">
    <property type="entry name" value="RNA3'P_cycl/enolpyr_Trfase_a/b"/>
</dbReference>
<feature type="binding site" evidence="7">
    <location>
        <position position="146"/>
    </location>
    <ligand>
        <name>3-phosphoshikimate</name>
        <dbReference type="ChEBI" id="CHEBI:145989"/>
    </ligand>
</feature>
<comment type="similarity">
    <text evidence="2 7">Belongs to the EPSP synthase family.</text>
</comment>
<dbReference type="InterPro" id="IPR001986">
    <property type="entry name" value="Enolpyruvate_Tfrase_dom"/>
</dbReference>
<evidence type="ECO:0000256" key="6">
    <source>
        <dbReference type="ARBA" id="ARBA00044633"/>
    </source>
</evidence>
<feature type="binding site" evidence="7">
    <location>
        <position position="318"/>
    </location>
    <ligand>
        <name>3-phosphoshikimate</name>
        <dbReference type="ChEBI" id="CHEBI:145989"/>
    </ligand>
</feature>
<dbReference type="Proteomes" id="UP001629156">
    <property type="component" value="Unassembled WGS sequence"/>
</dbReference>
<dbReference type="InterPro" id="IPR036968">
    <property type="entry name" value="Enolpyruvate_Tfrase_sf"/>
</dbReference>
<keyword evidence="10" id="KW-1185">Reference proteome</keyword>
<gene>
    <name evidence="7" type="primary">aroA</name>
    <name evidence="9" type="ORF">ABS766_10830</name>
</gene>
<comment type="caution">
    <text evidence="9">The sequence shown here is derived from an EMBL/GenBank/DDBJ whole genome shotgun (WGS) entry which is preliminary data.</text>
</comment>
<feature type="binding site" evidence="7">
    <location>
        <position position="22"/>
    </location>
    <ligand>
        <name>3-phosphoshikimate</name>
        <dbReference type="ChEBI" id="CHEBI:145989"/>
    </ligand>
</feature>
<dbReference type="Gene3D" id="3.65.10.10">
    <property type="entry name" value="Enolpyruvate transferase domain"/>
    <property type="match status" value="2"/>
</dbReference>
<comment type="caution">
    <text evidence="7">Lacks conserved residue(s) required for the propagation of feature annotation.</text>
</comment>
<feature type="binding site" evidence="7">
    <location>
        <position position="23"/>
    </location>
    <ligand>
        <name>3-phosphoshikimate</name>
        <dbReference type="ChEBI" id="CHEBI:145989"/>
    </ligand>
</feature>
<organism evidence="9 10">
    <name type="scientific">Flavobacterium rhizosphaerae</name>
    <dbReference type="NCBI Taxonomy" id="3163298"/>
    <lineage>
        <taxon>Bacteria</taxon>
        <taxon>Pseudomonadati</taxon>
        <taxon>Bacteroidota</taxon>
        <taxon>Flavobacteriia</taxon>
        <taxon>Flavobacteriales</taxon>
        <taxon>Flavobacteriaceae</taxon>
        <taxon>Flavobacterium</taxon>
    </lineage>
</organism>
<proteinExistence type="inferred from homology"/>
<evidence type="ECO:0000313" key="10">
    <source>
        <dbReference type="Proteomes" id="UP001629156"/>
    </source>
</evidence>
<comment type="subcellular location">
    <subcellularLocation>
        <location evidence="7">Cytoplasm</location>
    </subcellularLocation>
</comment>
<keyword evidence="4 7" id="KW-0808">Transferase</keyword>
<dbReference type="RefSeq" id="WP_408085171.1">
    <property type="nucleotide sequence ID" value="NZ_JBELPZ010000010.1"/>
</dbReference>
<feature type="binding site" evidence="7">
    <location>
        <position position="146"/>
    </location>
    <ligand>
        <name>phosphoenolpyruvate</name>
        <dbReference type="ChEBI" id="CHEBI:58702"/>
    </ligand>
</feature>
<dbReference type="InterPro" id="IPR006264">
    <property type="entry name" value="EPSP_synthase"/>
</dbReference>
<feature type="binding site" evidence="7">
    <location>
        <position position="322"/>
    </location>
    <ligand>
        <name>phosphoenolpyruvate</name>
        <dbReference type="ChEBI" id="CHEBI:58702"/>
    </ligand>
</feature>
<evidence type="ECO:0000256" key="1">
    <source>
        <dbReference type="ARBA" id="ARBA00004811"/>
    </source>
</evidence>
<evidence type="ECO:0000259" key="8">
    <source>
        <dbReference type="Pfam" id="PF00275"/>
    </source>
</evidence>
<dbReference type="PROSITE" id="PS00885">
    <property type="entry name" value="EPSP_SYNTHASE_2"/>
    <property type="match status" value="1"/>
</dbReference>
<evidence type="ECO:0000256" key="5">
    <source>
        <dbReference type="ARBA" id="ARBA00023141"/>
    </source>
</evidence>
<reference evidence="9 10" key="1">
    <citation type="submission" date="2024-06" db="EMBL/GenBank/DDBJ databases">
        <authorList>
            <person name="Kaempfer P."/>
            <person name="Viver T."/>
        </authorList>
    </citation>
    <scope>NUCLEOTIDE SEQUENCE [LARGE SCALE GENOMIC DNA]</scope>
    <source>
        <strain evidence="9 10">ST-119</strain>
    </source>
</reference>
<accession>A0ABW8YX68</accession>
<protein>
    <recommendedName>
        <fullName evidence="7">3-phosphoshikimate 1-carboxyvinyltransferase</fullName>
        <ecNumber evidence="7">2.5.1.19</ecNumber>
    </recommendedName>
    <alternativeName>
        <fullName evidence="7">5-enolpyruvylshikimate-3-phosphate synthase</fullName>
        <shortName evidence="7">EPSP synthase</shortName>
        <shortName evidence="7">EPSPS</shortName>
    </alternativeName>
</protein>
<feature type="binding site" evidence="7">
    <location>
        <position position="22"/>
    </location>
    <ligand>
        <name>phosphoenolpyruvate</name>
        <dbReference type="ChEBI" id="CHEBI:58702"/>
    </ligand>
</feature>
<evidence type="ECO:0000256" key="4">
    <source>
        <dbReference type="ARBA" id="ARBA00022679"/>
    </source>
</evidence>
<comment type="function">
    <text evidence="7">Catalyzes the transfer of the enolpyruvyl moiety of phosphoenolpyruvate (PEP) to the 5-hydroxyl of shikimate-3-phosphate (S3P) to produce enolpyruvyl shikimate-3-phosphate and inorganic phosphate.</text>
</comment>
<feature type="binding site" evidence="7">
    <location>
        <position position="144"/>
    </location>
    <ligand>
        <name>3-phosphoshikimate</name>
        <dbReference type="ChEBI" id="CHEBI:145989"/>
    </ligand>
</feature>
<sequence length="414" mass="45139">MDVKIAIDKPVASAAIKITGSKSETNRLLLLQALYPQIQIENRSESDDSEAMQKALASNSDVIDIHHAGTAMRFLTAYFAQKEGRSVLLTGSQRMKERPIGVLVEALRSLGADISYTENEGYPPLKINGKKLSGGKTAIQADVSSQYITALLLIAPKLENGLELILEGELTSVPYIKMTLGLLQEAGFVTSFTNNIIKIQPTANNQKPTTIIVESDWSSASYFYSIVALSPEGTAITLSSYKKDSLQGDSALAEIYKDFGVVSTYKDDTITLTKINTELSTVNCQLNNTPDIAQTIAVTCFGLGIGCHLTGLHTLKIKETDRLEALKTELSKFGAEIAVTEDSLSLKPHNLFSEGSYCETKIEVATYNDHRMAMSFTPLAIKTCLIVKDSGVVSKSFPTFWKNMHQLGFSVDEV</sequence>
<comment type="subunit">
    <text evidence="7">Monomer.</text>
</comment>
<keyword evidence="7" id="KW-0963">Cytoplasm</keyword>
<feature type="binding site" evidence="7">
    <location>
        <position position="69"/>
    </location>
    <ligand>
        <name>phosphoenolpyruvate</name>
        <dbReference type="ChEBI" id="CHEBI:58702"/>
    </ligand>
</feature>
<evidence type="ECO:0000256" key="2">
    <source>
        <dbReference type="ARBA" id="ARBA00009948"/>
    </source>
</evidence>
<evidence type="ECO:0000313" key="9">
    <source>
        <dbReference type="EMBL" id="MFL9844911.1"/>
    </source>
</evidence>
<feature type="binding site" evidence="7">
    <location>
        <position position="27"/>
    </location>
    <ligand>
        <name>3-phosphoshikimate</name>
        <dbReference type="ChEBI" id="CHEBI:145989"/>
    </ligand>
</feature>
<comment type="catalytic activity">
    <reaction evidence="6">
        <text>3-phosphoshikimate + phosphoenolpyruvate = 5-O-(1-carboxyvinyl)-3-phosphoshikimate + phosphate</text>
        <dbReference type="Rhea" id="RHEA:21256"/>
        <dbReference type="ChEBI" id="CHEBI:43474"/>
        <dbReference type="ChEBI" id="CHEBI:57701"/>
        <dbReference type="ChEBI" id="CHEBI:58702"/>
        <dbReference type="ChEBI" id="CHEBI:145989"/>
        <dbReference type="EC" id="2.5.1.19"/>
    </reaction>
    <physiologicalReaction direction="left-to-right" evidence="6">
        <dbReference type="Rhea" id="RHEA:21257"/>
    </physiologicalReaction>
</comment>
<feature type="binding site" evidence="7">
    <location>
        <position position="371"/>
    </location>
    <ligand>
        <name>phosphoenolpyruvate</name>
        <dbReference type="ChEBI" id="CHEBI:58702"/>
    </ligand>
</feature>
<dbReference type="EMBL" id="JBELPZ010000010">
    <property type="protein sequence ID" value="MFL9844911.1"/>
    <property type="molecule type" value="Genomic_DNA"/>
</dbReference>
<keyword evidence="3 7" id="KW-0028">Amino-acid biosynthesis</keyword>
<dbReference type="PANTHER" id="PTHR21090">
    <property type="entry name" value="AROM/DEHYDROQUINATE SYNTHASE"/>
    <property type="match status" value="1"/>
</dbReference>
<evidence type="ECO:0000256" key="7">
    <source>
        <dbReference type="HAMAP-Rule" id="MF_00210"/>
    </source>
</evidence>
<feature type="active site" description="Proton acceptor" evidence="7">
    <location>
        <position position="291"/>
    </location>
</feature>
<dbReference type="PIRSF" id="PIRSF000505">
    <property type="entry name" value="EPSPS"/>
    <property type="match status" value="1"/>
</dbReference>
<feature type="binding site" evidence="7">
    <location>
        <position position="98"/>
    </location>
    <ligand>
        <name>phosphoenolpyruvate</name>
        <dbReference type="ChEBI" id="CHEBI:58702"/>
    </ligand>
</feature>
<dbReference type="InterPro" id="IPR023193">
    <property type="entry name" value="EPSP_synthase_CS"/>
</dbReference>
<feature type="binding site" evidence="7">
    <location>
        <position position="291"/>
    </location>
    <ligand>
        <name>3-phosphoshikimate</name>
        <dbReference type="ChEBI" id="CHEBI:145989"/>
    </ligand>
</feature>
<dbReference type="CDD" id="cd01556">
    <property type="entry name" value="EPSP_synthase"/>
    <property type="match status" value="1"/>
</dbReference>
<feature type="binding site" evidence="7">
    <location>
        <position position="172"/>
    </location>
    <ligand>
        <name>3-phosphoshikimate</name>
        <dbReference type="ChEBI" id="CHEBI:145989"/>
    </ligand>
</feature>
<keyword evidence="5 7" id="KW-0057">Aromatic amino acid biosynthesis</keyword>
<feature type="binding site" evidence="7">
    <location>
        <position position="145"/>
    </location>
    <ligand>
        <name>3-phosphoshikimate</name>
        <dbReference type="ChEBI" id="CHEBI:145989"/>
    </ligand>
</feature>
<evidence type="ECO:0000256" key="3">
    <source>
        <dbReference type="ARBA" id="ARBA00022605"/>
    </source>
</evidence>
<feature type="binding site" evidence="7">
    <location>
        <position position="395"/>
    </location>
    <ligand>
        <name>phosphoenolpyruvate</name>
        <dbReference type="ChEBI" id="CHEBI:58702"/>
    </ligand>
</feature>
<dbReference type="EC" id="2.5.1.19" evidence="7"/>
<dbReference type="HAMAP" id="MF_00210">
    <property type="entry name" value="EPSP_synth"/>
    <property type="match status" value="1"/>
</dbReference>
<comment type="pathway">
    <text evidence="1 7">Metabolic intermediate biosynthesis; chorismate biosynthesis; chorismate from D-erythrose 4-phosphate and phosphoenolpyruvate: step 6/7.</text>
</comment>
<dbReference type="Pfam" id="PF00275">
    <property type="entry name" value="EPSP_synthase"/>
    <property type="match status" value="1"/>
</dbReference>